<dbReference type="CDD" id="cd01879">
    <property type="entry name" value="FeoB"/>
    <property type="match status" value="1"/>
</dbReference>
<dbReference type="NCBIfam" id="TIGR00437">
    <property type="entry name" value="feoB"/>
    <property type="match status" value="1"/>
</dbReference>
<dbReference type="AlphaFoldDB" id="A0A7C2VG85"/>
<feature type="binding site" evidence="14">
    <location>
        <begin position="116"/>
        <end position="119"/>
    </location>
    <ligand>
        <name>GTP</name>
        <dbReference type="ChEBI" id="CHEBI:37565"/>
        <label>4</label>
    </ligand>
</feature>
<evidence type="ECO:0000313" key="18">
    <source>
        <dbReference type="EMBL" id="HEW46275.1"/>
    </source>
</evidence>
<dbReference type="GO" id="GO:0046872">
    <property type="term" value="F:metal ion binding"/>
    <property type="evidence" value="ECO:0007669"/>
    <property type="project" value="UniProtKB-KW"/>
</dbReference>
<accession>A0A7C2VG85</accession>
<organism evidence="18">
    <name type="scientific">Hydrogenobacter sp</name>
    <dbReference type="NCBI Taxonomy" id="2152829"/>
    <lineage>
        <taxon>Bacteria</taxon>
        <taxon>Pseudomonadati</taxon>
        <taxon>Aquificota</taxon>
        <taxon>Aquificia</taxon>
        <taxon>Aquificales</taxon>
        <taxon>Aquificaceae</taxon>
        <taxon>Hydrogenobacter</taxon>
    </lineage>
</organism>
<dbReference type="Pfam" id="PF17910">
    <property type="entry name" value="FeoB_Cyto"/>
    <property type="match status" value="1"/>
</dbReference>
<evidence type="ECO:0000256" key="5">
    <source>
        <dbReference type="ARBA" id="ARBA00022692"/>
    </source>
</evidence>
<evidence type="ECO:0000256" key="16">
    <source>
        <dbReference type="RuleBase" id="RU362098"/>
    </source>
</evidence>
<comment type="caution">
    <text evidence="18">The sequence shown here is derived from an EMBL/GenBank/DDBJ whole genome shotgun (WGS) entry which is preliminary data.</text>
</comment>
<comment type="function">
    <text evidence="16">Probable transporter of a GTP-driven Fe(2+) uptake system.</text>
</comment>
<dbReference type="GO" id="GO:0005886">
    <property type="term" value="C:plasma membrane"/>
    <property type="evidence" value="ECO:0007669"/>
    <property type="project" value="UniProtKB-SubCell"/>
</dbReference>
<dbReference type="PANTHER" id="PTHR43185">
    <property type="entry name" value="FERROUS IRON TRANSPORT PROTEIN B"/>
    <property type="match status" value="1"/>
</dbReference>
<dbReference type="GO" id="GO:0005525">
    <property type="term" value="F:GTP binding"/>
    <property type="evidence" value="ECO:0007669"/>
    <property type="project" value="UniProtKB-KW"/>
</dbReference>
<evidence type="ECO:0000256" key="2">
    <source>
        <dbReference type="ARBA" id="ARBA00022448"/>
    </source>
</evidence>
<evidence type="ECO:0000256" key="7">
    <source>
        <dbReference type="ARBA" id="ARBA00022989"/>
    </source>
</evidence>
<name>A0A7C2VG85_9AQUI</name>
<keyword evidence="5 16" id="KW-0812">Transmembrane</keyword>
<feature type="transmembrane region" description="Helical" evidence="16">
    <location>
        <begin position="634"/>
        <end position="655"/>
    </location>
</feature>
<dbReference type="SUPFAM" id="SSF52540">
    <property type="entry name" value="P-loop containing nucleoside triphosphate hydrolases"/>
    <property type="match status" value="1"/>
</dbReference>
<feature type="transmembrane region" description="Helical" evidence="16">
    <location>
        <begin position="402"/>
        <end position="427"/>
    </location>
</feature>
<comment type="similarity">
    <text evidence="16">Belongs to the TRAFAC class TrmE-Era-EngA-EngB-Septin-like GTPase superfamily. FeoB GTPase (TC 9.A.8) family.</text>
</comment>
<dbReference type="InterPro" id="IPR003373">
    <property type="entry name" value="Fe2_transport_prot-B"/>
</dbReference>
<reference evidence="18" key="1">
    <citation type="journal article" date="2020" name="mSystems">
        <title>Genome- and Community-Level Interaction Insights into Carbon Utilization and Element Cycling Functions of Hydrothermarchaeota in Hydrothermal Sediment.</title>
        <authorList>
            <person name="Zhou Z."/>
            <person name="Liu Y."/>
            <person name="Xu W."/>
            <person name="Pan J."/>
            <person name="Luo Z.H."/>
            <person name="Li M."/>
        </authorList>
    </citation>
    <scope>NUCLEOTIDE SEQUENCE [LARGE SCALE GENOMIC DNA]</scope>
    <source>
        <strain evidence="18">SpSt-132</strain>
    </source>
</reference>
<gene>
    <name evidence="18" type="primary">feoB</name>
    <name evidence="18" type="ORF">ENO47_06380</name>
</gene>
<dbReference type="InterPro" id="IPR011642">
    <property type="entry name" value="Gate_dom"/>
</dbReference>
<evidence type="ECO:0000256" key="11">
    <source>
        <dbReference type="ARBA" id="ARBA00023136"/>
    </source>
</evidence>
<keyword evidence="15" id="KW-0460">Magnesium</keyword>
<dbReference type="GO" id="GO:0015093">
    <property type="term" value="F:ferrous iron transmembrane transporter activity"/>
    <property type="evidence" value="ECO:0007669"/>
    <property type="project" value="UniProtKB-UniRule"/>
</dbReference>
<evidence type="ECO:0000259" key="17">
    <source>
        <dbReference type="PROSITE" id="PS51711"/>
    </source>
</evidence>
<dbReference type="InterPro" id="IPR041069">
    <property type="entry name" value="FeoB_Cyto"/>
</dbReference>
<evidence type="ECO:0000256" key="4">
    <source>
        <dbReference type="ARBA" id="ARBA00022496"/>
    </source>
</evidence>
<feature type="transmembrane region" description="Helical" evidence="16">
    <location>
        <begin position="258"/>
        <end position="281"/>
    </location>
</feature>
<feature type="transmembrane region" description="Helical" evidence="16">
    <location>
        <begin position="368"/>
        <end position="390"/>
    </location>
</feature>
<dbReference type="PROSITE" id="PS51711">
    <property type="entry name" value="G_FEOB"/>
    <property type="match status" value="1"/>
</dbReference>
<evidence type="ECO:0000256" key="14">
    <source>
        <dbReference type="PIRSR" id="PIRSR603373-1"/>
    </source>
</evidence>
<feature type="transmembrane region" description="Helical" evidence="16">
    <location>
        <begin position="491"/>
        <end position="510"/>
    </location>
</feature>
<keyword evidence="2 16" id="KW-0813">Transport</keyword>
<keyword evidence="6 14" id="KW-0547">Nucleotide-binding</keyword>
<keyword evidence="7 16" id="KW-1133">Transmembrane helix</keyword>
<comment type="subcellular location">
    <subcellularLocation>
        <location evidence="16">Cell inner membrane</location>
        <topology evidence="16">Multi-pass membrane protein</topology>
    </subcellularLocation>
    <subcellularLocation>
        <location evidence="1">Cell membrane</location>
        <topology evidence="1">Multi-pass membrane protein</topology>
    </subcellularLocation>
</comment>
<dbReference type="InterPro" id="IPR011640">
    <property type="entry name" value="Fe2_transport_prot_B_C"/>
</dbReference>
<feature type="transmembrane region" description="Helical" evidence="16">
    <location>
        <begin position="293"/>
        <end position="312"/>
    </location>
</feature>
<dbReference type="PRINTS" id="PR00326">
    <property type="entry name" value="GTP1OBG"/>
</dbReference>
<feature type="binding site" evidence="15">
    <location>
        <position position="25"/>
    </location>
    <ligand>
        <name>Mg(2+)</name>
        <dbReference type="ChEBI" id="CHEBI:18420"/>
        <label>2</label>
    </ligand>
</feature>
<evidence type="ECO:0000256" key="8">
    <source>
        <dbReference type="ARBA" id="ARBA00023004"/>
    </source>
</evidence>
<dbReference type="PANTHER" id="PTHR43185:SF1">
    <property type="entry name" value="FE(2+) TRANSPORTER FEOB"/>
    <property type="match status" value="1"/>
</dbReference>
<feature type="transmembrane region" description="Helical" evidence="16">
    <location>
        <begin position="662"/>
        <end position="682"/>
    </location>
</feature>
<keyword evidence="3" id="KW-1003">Cell membrane</keyword>
<feature type="domain" description="FeoB-type G" evidence="17">
    <location>
        <begin position="3"/>
        <end position="165"/>
    </location>
</feature>
<dbReference type="InterPro" id="IPR030389">
    <property type="entry name" value="G_FEOB_dom"/>
</dbReference>
<keyword evidence="9" id="KW-0406">Ion transport</keyword>
<evidence type="ECO:0000256" key="3">
    <source>
        <dbReference type="ARBA" id="ARBA00022475"/>
    </source>
</evidence>
<evidence type="ECO:0000256" key="13">
    <source>
        <dbReference type="NCBIfam" id="TIGR00437"/>
    </source>
</evidence>
<dbReference type="CDD" id="cd22249">
    <property type="entry name" value="UDM1_RNF168_RNF169-like"/>
    <property type="match status" value="1"/>
</dbReference>
<proteinExistence type="inferred from homology"/>
<dbReference type="InterPro" id="IPR006073">
    <property type="entry name" value="GTP-bd"/>
</dbReference>
<feature type="transmembrane region" description="Helical" evidence="16">
    <location>
        <begin position="324"/>
        <end position="348"/>
    </location>
</feature>
<feature type="binding site" evidence="15">
    <location>
        <position position="21"/>
    </location>
    <ligand>
        <name>Mg(2+)</name>
        <dbReference type="ChEBI" id="CHEBI:18420"/>
        <label>2</label>
    </ligand>
</feature>
<dbReference type="InterPro" id="IPR050860">
    <property type="entry name" value="FeoB_GTPase"/>
</dbReference>
<feature type="binding site" evidence="14">
    <location>
        <begin position="56"/>
        <end position="59"/>
    </location>
    <ligand>
        <name>GTP</name>
        <dbReference type="ChEBI" id="CHEBI:37565"/>
        <label>3</label>
    </ligand>
</feature>
<feature type="binding site" evidence="14">
    <location>
        <begin position="10"/>
        <end position="17"/>
    </location>
    <ligand>
        <name>GTP</name>
        <dbReference type="ChEBI" id="CHEBI:37565"/>
        <label>1</label>
    </ligand>
</feature>
<keyword evidence="4 16" id="KW-0410">Iron transport</keyword>
<dbReference type="EMBL" id="DSFP01000055">
    <property type="protein sequence ID" value="HEW46275.1"/>
    <property type="molecule type" value="Genomic_DNA"/>
</dbReference>
<feature type="binding site" evidence="14">
    <location>
        <begin position="35"/>
        <end position="39"/>
    </location>
    <ligand>
        <name>GTP</name>
        <dbReference type="ChEBI" id="CHEBI:37565"/>
        <label>2</label>
    </ligand>
</feature>
<evidence type="ECO:0000256" key="15">
    <source>
        <dbReference type="PIRSR" id="PIRSR603373-2"/>
    </source>
</evidence>
<dbReference type="InterPro" id="IPR027417">
    <property type="entry name" value="P-loop_NTPase"/>
</dbReference>
<feature type="transmembrane region" description="Helical" evidence="16">
    <location>
        <begin position="433"/>
        <end position="453"/>
    </location>
</feature>
<protein>
    <recommendedName>
        <fullName evidence="12 13">Ferrous iron transport protein B</fullName>
    </recommendedName>
</protein>
<sequence>MKSIRVALAGNPNVGKTSILNHLAGTSLKVGNWPGVTVEKREGKVNFWDYEINLVDLPGIYTLEPISDDEWVAYNYLRNEKPDLILNIIETPNMERDLLLTVELLEQELPMVLVLNMSDEAQKLGIDVKDKWLSEILGVRVLRTNGRTGEGVKALLPNIVEVFNLKEKPKPLKYSKELEDFLEKVRERENETKAELIRKLLDDERFKEYRENIRKIFGKDVHEVIKDERYAMAHGLYKEVVHRKLFTSRDITDSIDKVLLHPFLGVPLFLFIMFLVFKISFDFSSPFMDWIEGFINGFIAPFAAEVLTYLGAGELMKRVVSEALIGGVGFVLTFVPLIAVIYFMLSLLEFSGYLPRIAFLMDRFMHRLGLHGKSLVPLLLGFGCNVPAIVATRTLETKRDKLLVIAMIPFMSCPARLVVFSFFAVLFFKNPAIIIFSLYLLGILVALITALFLRKTAFKGGLYHFVMELPPYRLPTLRLLFRVVWVYVKDFLYRAGTLIFAASVVIWLLLNLPPGVKNPSESIAGYIGRTISPIFAPLGLDDWRMSTSLIPAFLAREIVLSSMATIYTAEASQETKEDFELLKALKEQVYALGNAFKEAFLNVFKPVPTAFEVKEEDSQSLRSIVAKSLSPASALAFMVFLLLYTSCLGTVATMWREVGKGFALLFFAYSLLIGWFLGFLAYRLGSLLWST</sequence>
<dbReference type="Pfam" id="PF07670">
    <property type="entry name" value="Gate"/>
    <property type="match status" value="2"/>
</dbReference>
<evidence type="ECO:0000256" key="6">
    <source>
        <dbReference type="ARBA" id="ARBA00022741"/>
    </source>
</evidence>
<keyword evidence="10 14" id="KW-0342">GTP-binding</keyword>
<dbReference type="Gene3D" id="3.40.50.300">
    <property type="entry name" value="P-loop containing nucleotide triphosphate hydrolases"/>
    <property type="match status" value="1"/>
</dbReference>
<dbReference type="Pfam" id="PF07664">
    <property type="entry name" value="FeoB_C"/>
    <property type="match status" value="1"/>
</dbReference>
<keyword evidence="11 16" id="KW-0472">Membrane</keyword>
<evidence type="ECO:0000256" key="1">
    <source>
        <dbReference type="ARBA" id="ARBA00004651"/>
    </source>
</evidence>
<evidence type="ECO:0000256" key="12">
    <source>
        <dbReference type="ARBA" id="ARBA00031200"/>
    </source>
</evidence>
<dbReference type="Pfam" id="PF02421">
    <property type="entry name" value="FeoB_N"/>
    <property type="match status" value="1"/>
</dbReference>
<keyword evidence="8 16" id="KW-0408">Iron</keyword>
<keyword evidence="15" id="KW-0479">Metal-binding</keyword>
<evidence type="ECO:0000256" key="10">
    <source>
        <dbReference type="ARBA" id="ARBA00023134"/>
    </source>
</evidence>
<evidence type="ECO:0000256" key="9">
    <source>
        <dbReference type="ARBA" id="ARBA00023065"/>
    </source>
</evidence>